<organism evidence="5 6">
    <name type="scientific">Cellulomonas biazotea</name>
    <dbReference type="NCBI Taxonomy" id="1709"/>
    <lineage>
        <taxon>Bacteria</taxon>
        <taxon>Bacillati</taxon>
        <taxon>Actinomycetota</taxon>
        <taxon>Actinomycetes</taxon>
        <taxon>Micrococcales</taxon>
        <taxon>Cellulomonadaceae</taxon>
        <taxon>Cellulomonas</taxon>
    </lineage>
</organism>
<gene>
    <name evidence="5" type="ORF">CBZ_02500</name>
</gene>
<evidence type="ECO:0000256" key="2">
    <source>
        <dbReference type="ARBA" id="ARBA00023125"/>
    </source>
</evidence>
<evidence type="ECO:0000256" key="3">
    <source>
        <dbReference type="ARBA" id="ARBA00023163"/>
    </source>
</evidence>
<comment type="caution">
    <text evidence="5">The sequence shown here is derived from an EMBL/GenBank/DDBJ whole genome shotgun (WGS) entry which is preliminary data.</text>
</comment>
<evidence type="ECO:0000256" key="1">
    <source>
        <dbReference type="ARBA" id="ARBA00023015"/>
    </source>
</evidence>
<dbReference type="SUPFAM" id="SSF46894">
    <property type="entry name" value="C-terminal effector domain of the bipartite response regulators"/>
    <property type="match status" value="1"/>
</dbReference>
<dbReference type="PROSITE" id="PS50043">
    <property type="entry name" value="HTH_LUXR_2"/>
    <property type="match status" value="1"/>
</dbReference>
<dbReference type="GO" id="GO:0003677">
    <property type="term" value="F:DNA binding"/>
    <property type="evidence" value="ECO:0007669"/>
    <property type="project" value="UniProtKB-KW"/>
</dbReference>
<dbReference type="OrthoDB" id="9808843at2"/>
<dbReference type="Proteomes" id="UP000289954">
    <property type="component" value="Unassembled WGS sequence"/>
</dbReference>
<dbReference type="InterPro" id="IPR016032">
    <property type="entry name" value="Sig_transdc_resp-reg_C-effctor"/>
</dbReference>
<proteinExistence type="predicted"/>
<keyword evidence="2" id="KW-0238">DNA-binding</keyword>
<keyword evidence="3" id="KW-0804">Transcription</keyword>
<sequence>MAVLGGDGVLDRALAGGLQATGWWAACARSWADLPAPVNAATASSVLLLATRGALPDGPPPHRLNGAAVLVLGRRSDALVLARGIERGAVAAVSTEPPVDDVVARVDLLLRDPQARDDRTGAAARLRRHAREARLFAALTRREVDVLVAMVRGLPAVAIAEAQSVSLATVRSHIRSILSKLGVSSQLAAVALAHRTCDLPAVVGQVRQFHQF</sequence>
<dbReference type="Gene3D" id="3.40.50.2300">
    <property type="match status" value="1"/>
</dbReference>
<evidence type="ECO:0000259" key="4">
    <source>
        <dbReference type="PROSITE" id="PS50043"/>
    </source>
</evidence>
<dbReference type="CDD" id="cd06170">
    <property type="entry name" value="LuxR_C_like"/>
    <property type="match status" value="1"/>
</dbReference>
<keyword evidence="1" id="KW-0805">Transcription regulation</keyword>
<dbReference type="RefSeq" id="WP_130779819.1">
    <property type="nucleotide sequence ID" value="NZ_BIMR01000015.1"/>
</dbReference>
<keyword evidence="6" id="KW-1185">Reference proteome</keyword>
<dbReference type="AlphaFoldDB" id="A0A402DM33"/>
<evidence type="ECO:0000313" key="6">
    <source>
        <dbReference type="Proteomes" id="UP000289954"/>
    </source>
</evidence>
<dbReference type="PANTHER" id="PTHR44688:SF16">
    <property type="entry name" value="DNA-BINDING TRANSCRIPTIONAL ACTIVATOR DEVR_DOSR"/>
    <property type="match status" value="1"/>
</dbReference>
<dbReference type="InterPro" id="IPR000792">
    <property type="entry name" value="Tscrpt_reg_LuxR_C"/>
</dbReference>
<dbReference type="SMART" id="SM00421">
    <property type="entry name" value="HTH_LUXR"/>
    <property type="match status" value="1"/>
</dbReference>
<dbReference type="GO" id="GO:0006355">
    <property type="term" value="P:regulation of DNA-templated transcription"/>
    <property type="evidence" value="ECO:0007669"/>
    <property type="project" value="InterPro"/>
</dbReference>
<protein>
    <recommendedName>
        <fullName evidence="4">HTH luxR-type domain-containing protein</fullName>
    </recommendedName>
</protein>
<dbReference type="EMBL" id="BIMR01000015">
    <property type="protein sequence ID" value="GCE75194.1"/>
    <property type="molecule type" value="Genomic_DNA"/>
</dbReference>
<dbReference type="PANTHER" id="PTHR44688">
    <property type="entry name" value="DNA-BINDING TRANSCRIPTIONAL ACTIVATOR DEVR_DOSR"/>
    <property type="match status" value="1"/>
</dbReference>
<feature type="domain" description="HTH luxR-type" evidence="4">
    <location>
        <begin position="132"/>
        <end position="197"/>
    </location>
</feature>
<reference evidence="5 6" key="1">
    <citation type="submission" date="2019-01" db="EMBL/GenBank/DDBJ databases">
        <title>Draft genome sequence of Cellulomonas takizawaensis strain TKZ-21.</title>
        <authorList>
            <person name="Yamamura H."/>
            <person name="Hayashi T."/>
            <person name="Hamada M."/>
            <person name="Serisawa Y."/>
            <person name="Matsuyama K."/>
            <person name="Nakagawa Y."/>
            <person name="Otoguro M."/>
            <person name="Yanagida F."/>
            <person name="Hayakawa M."/>
        </authorList>
    </citation>
    <scope>NUCLEOTIDE SEQUENCE [LARGE SCALE GENOMIC DNA]</scope>
    <source>
        <strain evidence="5 6">NBRC12680</strain>
    </source>
</reference>
<accession>A0A402DM33</accession>
<dbReference type="Pfam" id="PF00196">
    <property type="entry name" value="GerE"/>
    <property type="match status" value="1"/>
</dbReference>
<evidence type="ECO:0000313" key="5">
    <source>
        <dbReference type="EMBL" id="GCE75194.1"/>
    </source>
</evidence>
<name>A0A402DM33_9CELL</name>
<dbReference type="PRINTS" id="PR00038">
    <property type="entry name" value="HTHLUXR"/>
</dbReference>